<dbReference type="Proteomes" id="UP000004221">
    <property type="component" value="Unassembled WGS sequence"/>
</dbReference>
<dbReference type="EMBL" id="CAGS01000225">
    <property type="protein sequence ID" value="CCF84014.1"/>
    <property type="molecule type" value="Genomic_DNA"/>
</dbReference>
<comment type="caution">
    <text evidence="1">The sequence shown here is derived from an EMBL/GenBank/DDBJ whole genome shotgun (WGS) entry which is preliminary data.</text>
</comment>
<accession>I4EH52</accession>
<evidence type="ECO:0000313" key="1">
    <source>
        <dbReference type="EMBL" id="CCF84014.1"/>
    </source>
</evidence>
<protein>
    <submittedName>
        <fullName evidence="1">Uncharacterized protein</fullName>
    </submittedName>
</protein>
<sequence>MLEKGRGSTWVGMEVTVVGTAAGVAAAGGAATAAAGGVSGGAALSGGSAGSPDMAISAAAAGAESNEIGLKWHGPATSGAVCPQFGGETWVGCGNEFFVY</sequence>
<dbReference type="AlphaFoldDB" id="I4EH52"/>
<keyword evidence="2" id="KW-1185">Reference proteome</keyword>
<name>I4EH52_9BACT</name>
<proteinExistence type="predicted"/>
<evidence type="ECO:0000313" key="2">
    <source>
        <dbReference type="Proteomes" id="UP000004221"/>
    </source>
</evidence>
<reference evidence="1 2" key="1">
    <citation type="journal article" date="2012" name="ISME J.">
        <title>Nitrification expanded: discovery, physiology and genomics of a nitrite-oxidizing bacterium from the phylum Chloroflexi.</title>
        <authorList>
            <person name="Sorokin D.Y."/>
            <person name="Lucker S."/>
            <person name="Vejmelkova D."/>
            <person name="Kostrikina N.A."/>
            <person name="Kleerebezem R."/>
            <person name="Rijpstra W.I."/>
            <person name="Damste J.S."/>
            <person name="Le Paslier D."/>
            <person name="Muyzer G."/>
            <person name="Wagner M."/>
            <person name="van Loosdrecht M.C."/>
            <person name="Daims H."/>
        </authorList>
    </citation>
    <scope>NUCLEOTIDE SEQUENCE [LARGE SCALE GENOMIC DNA]</scope>
    <source>
        <strain evidence="2">none</strain>
    </source>
</reference>
<gene>
    <name evidence="1" type="ORF">NITHO_3000008</name>
</gene>
<organism evidence="1 2">
    <name type="scientific">Nitrolancea hollandica Lb</name>
    <dbReference type="NCBI Taxonomy" id="1129897"/>
    <lineage>
        <taxon>Bacteria</taxon>
        <taxon>Pseudomonadati</taxon>
        <taxon>Thermomicrobiota</taxon>
        <taxon>Thermomicrobia</taxon>
        <taxon>Sphaerobacterales</taxon>
        <taxon>Sphaerobacterineae</taxon>
        <taxon>Sphaerobacteraceae</taxon>
        <taxon>Nitrolancea</taxon>
    </lineage>
</organism>